<gene>
    <name evidence="1" type="ORF">L6164_002823</name>
</gene>
<sequence>MHWTCAYGSVYRAQLPSGKIVALKKLQQCMLLVYKYMWVLSNDDEAQEFNWSNRVNIIKGIANALSYMHHDCTSTSLHRDMSSSNFLLNSELEAFVSDFGTARILDPDSSNQTLLVGTMDMLHQLAYTLSVTEKCGVYSFGLVALETIMGKHPGDLIFSLTNSGAPNMLLKDVLDSRLPLPFNRTHAKNLVLVVTLTLSCLPTNLRSRPTLKDVAEEFVVPKP</sequence>
<proteinExistence type="predicted"/>
<keyword evidence="2" id="KW-1185">Reference proteome</keyword>
<reference evidence="1 2" key="1">
    <citation type="journal article" date="2022" name="DNA Res.">
        <title>Chromosomal-level genome assembly of the orchid tree Bauhinia variegata (Leguminosae; Cercidoideae) supports the allotetraploid origin hypothesis of Bauhinia.</title>
        <authorList>
            <person name="Zhong Y."/>
            <person name="Chen Y."/>
            <person name="Zheng D."/>
            <person name="Pang J."/>
            <person name="Liu Y."/>
            <person name="Luo S."/>
            <person name="Meng S."/>
            <person name="Qian L."/>
            <person name="Wei D."/>
            <person name="Dai S."/>
            <person name="Zhou R."/>
        </authorList>
    </citation>
    <scope>NUCLEOTIDE SEQUENCE [LARGE SCALE GENOMIC DNA]</scope>
    <source>
        <strain evidence="1">BV-YZ2020</strain>
    </source>
</reference>
<dbReference type="Proteomes" id="UP000828941">
    <property type="component" value="Chromosome 2"/>
</dbReference>
<comment type="caution">
    <text evidence="1">The sequence shown here is derived from an EMBL/GenBank/DDBJ whole genome shotgun (WGS) entry which is preliminary data.</text>
</comment>
<accession>A0ACB9PZD0</accession>
<organism evidence="1 2">
    <name type="scientific">Bauhinia variegata</name>
    <name type="common">Purple orchid tree</name>
    <name type="synonym">Phanera variegata</name>
    <dbReference type="NCBI Taxonomy" id="167791"/>
    <lineage>
        <taxon>Eukaryota</taxon>
        <taxon>Viridiplantae</taxon>
        <taxon>Streptophyta</taxon>
        <taxon>Embryophyta</taxon>
        <taxon>Tracheophyta</taxon>
        <taxon>Spermatophyta</taxon>
        <taxon>Magnoliopsida</taxon>
        <taxon>eudicotyledons</taxon>
        <taxon>Gunneridae</taxon>
        <taxon>Pentapetalae</taxon>
        <taxon>rosids</taxon>
        <taxon>fabids</taxon>
        <taxon>Fabales</taxon>
        <taxon>Fabaceae</taxon>
        <taxon>Cercidoideae</taxon>
        <taxon>Cercideae</taxon>
        <taxon>Bauhiniinae</taxon>
        <taxon>Bauhinia</taxon>
    </lineage>
</organism>
<evidence type="ECO:0000313" key="2">
    <source>
        <dbReference type="Proteomes" id="UP000828941"/>
    </source>
</evidence>
<evidence type="ECO:0000313" key="1">
    <source>
        <dbReference type="EMBL" id="KAI4353903.1"/>
    </source>
</evidence>
<dbReference type="EMBL" id="CM039427">
    <property type="protein sequence ID" value="KAI4353903.1"/>
    <property type="molecule type" value="Genomic_DNA"/>
</dbReference>
<protein>
    <submittedName>
        <fullName evidence="1">Uncharacterized protein</fullName>
    </submittedName>
</protein>
<name>A0ACB9PZD0_BAUVA</name>